<dbReference type="SUPFAM" id="SSF56112">
    <property type="entry name" value="Protein kinase-like (PK-like)"/>
    <property type="match status" value="1"/>
</dbReference>
<protein>
    <recommendedName>
        <fullName evidence="6">Protein kinase domain-containing protein</fullName>
    </recommendedName>
</protein>
<dbReference type="Gene3D" id="1.10.510.10">
    <property type="entry name" value="Transferase(Phosphotransferase) domain 1"/>
    <property type="match status" value="1"/>
</dbReference>
<evidence type="ECO:0000313" key="7">
    <source>
        <dbReference type="EMBL" id="CAE0657553.1"/>
    </source>
</evidence>
<evidence type="ECO:0000256" key="5">
    <source>
        <dbReference type="ARBA" id="ARBA00022840"/>
    </source>
</evidence>
<dbReference type="PANTHER" id="PTHR24345:SF91">
    <property type="entry name" value="SERINE_THREONINE-PROTEIN KINASE PLK4"/>
    <property type="match status" value="1"/>
</dbReference>
<organism evidence="7">
    <name type="scientific">Lotharella globosa</name>
    <dbReference type="NCBI Taxonomy" id="91324"/>
    <lineage>
        <taxon>Eukaryota</taxon>
        <taxon>Sar</taxon>
        <taxon>Rhizaria</taxon>
        <taxon>Cercozoa</taxon>
        <taxon>Chlorarachniophyceae</taxon>
        <taxon>Lotharella</taxon>
    </lineage>
</organism>
<accession>A0A6U3CPA6</accession>
<dbReference type="Pfam" id="PF00069">
    <property type="entry name" value="Pkinase"/>
    <property type="match status" value="1"/>
</dbReference>
<keyword evidence="3" id="KW-0547">Nucleotide-binding</keyword>
<evidence type="ECO:0000256" key="1">
    <source>
        <dbReference type="ARBA" id="ARBA00022527"/>
    </source>
</evidence>
<dbReference type="EMBL" id="HBIV01012305">
    <property type="protein sequence ID" value="CAE0657553.1"/>
    <property type="molecule type" value="Transcribed_RNA"/>
</dbReference>
<keyword evidence="1" id="KW-0723">Serine/threonine-protein kinase</keyword>
<reference evidence="7" key="1">
    <citation type="submission" date="2021-01" db="EMBL/GenBank/DDBJ databases">
        <authorList>
            <person name="Corre E."/>
            <person name="Pelletier E."/>
            <person name="Niang G."/>
            <person name="Scheremetjew M."/>
            <person name="Finn R."/>
            <person name="Kale V."/>
            <person name="Holt S."/>
            <person name="Cochrane G."/>
            <person name="Meng A."/>
            <person name="Brown T."/>
            <person name="Cohen L."/>
        </authorList>
    </citation>
    <scope>NUCLEOTIDE SEQUENCE</scope>
    <source>
        <strain evidence="7">CCCM811</strain>
    </source>
</reference>
<gene>
    <name evidence="7" type="ORF">LGLO00237_LOCUS9121</name>
</gene>
<evidence type="ECO:0000256" key="4">
    <source>
        <dbReference type="ARBA" id="ARBA00022777"/>
    </source>
</evidence>
<dbReference type="GO" id="GO:0005634">
    <property type="term" value="C:nucleus"/>
    <property type="evidence" value="ECO:0007669"/>
    <property type="project" value="TreeGrafter"/>
</dbReference>
<dbReference type="InterPro" id="IPR000719">
    <property type="entry name" value="Prot_kinase_dom"/>
</dbReference>
<dbReference type="PROSITE" id="PS50011">
    <property type="entry name" value="PROTEIN_KINASE_DOM"/>
    <property type="match status" value="1"/>
</dbReference>
<keyword evidence="5" id="KW-0067">ATP-binding</keyword>
<dbReference type="PANTHER" id="PTHR24345">
    <property type="entry name" value="SERINE/THREONINE-PROTEIN KINASE PLK"/>
    <property type="match status" value="1"/>
</dbReference>
<name>A0A6U3CPA6_9EUKA</name>
<proteinExistence type="predicted"/>
<evidence type="ECO:0000256" key="3">
    <source>
        <dbReference type="ARBA" id="ARBA00022741"/>
    </source>
</evidence>
<feature type="domain" description="Protein kinase" evidence="6">
    <location>
        <begin position="40"/>
        <end position="309"/>
    </location>
</feature>
<evidence type="ECO:0000256" key="2">
    <source>
        <dbReference type="ARBA" id="ARBA00022679"/>
    </source>
</evidence>
<keyword evidence="2" id="KW-0808">Transferase</keyword>
<evidence type="ECO:0000259" key="6">
    <source>
        <dbReference type="PROSITE" id="PS50011"/>
    </source>
</evidence>
<dbReference type="AlphaFoldDB" id="A0A6U3CPA6"/>
<sequence>MAAAMTQDRILMESHFNQAYGPRRNPSWTGSEAENDQSRYRVQRKLHSTLFGDVVLAHDTVTGQKVVIKTSNQVRVEGTENPRNEAILMRKLQADGGHVNLVKFICSSEDEKQVRIVMEYLPDDLFKLVSESGGVPEKTARKLFMKILAAVKYLHSKDIAHLDLSLENVLVDHSREEVKLCDFGASKEAKHGQFLKNILAGKINCASPEILDGRKVEPFLADVYSLGSILFMLLCGHPLYDLETGNGKVAMRYATSGKKALRQLITAYGYNEAHPKNPSSDAIDLIARLMAKNPSERIPISEIGNHPWLRG</sequence>
<dbReference type="GO" id="GO:0004674">
    <property type="term" value="F:protein serine/threonine kinase activity"/>
    <property type="evidence" value="ECO:0007669"/>
    <property type="project" value="UniProtKB-KW"/>
</dbReference>
<dbReference type="InterPro" id="IPR011009">
    <property type="entry name" value="Kinase-like_dom_sf"/>
</dbReference>
<dbReference type="GO" id="GO:0005524">
    <property type="term" value="F:ATP binding"/>
    <property type="evidence" value="ECO:0007669"/>
    <property type="project" value="UniProtKB-KW"/>
</dbReference>
<keyword evidence="4" id="KW-0418">Kinase</keyword>